<dbReference type="Gene3D" id="1.10.730.10">
    <property type="entry name" value="Isoleucyl-tRNA Synthetase, Domain 1"/>
    <property type="match status" value="1"/>
</dbReference>
<comment type="subcellular location">
    <subcellularLocation>
        <location evidence="1">Cytoplasm</location>
    </subcellularLocation>
</comment>
<dbReference type="Pfam" id="PF24810">
    <property type="entry name" value="RBD_LARS1"/>
    <property type="match status" value="1"/>
</dbReference>
<dbReference type="InterPro" id="IPR004493">
    <property type="entry name" value="Leu-tRNA-synth_Ia_arc/euk"/>
</dbReference>
<dbReference type="SUPFAM" id="SSF47323">
    <property type="entry name" value="Anticodon-binding domain of a subclass of class I aminoacyl-tRNA synthetases"/>
    <property type="match status" value="1"/>
</dbReference>
<comment type="catalytic activity">
    <reaction evidence="10">
        <text>tRNA(Leu) + L-leucine + ATP = L-leucyl-tRNA(Leu) + AMP + diphosphate</text>
        <dbReference type="Rhea" id="RHEA:11688"/>
        <dbReference type="Rhea" id="RHEA-COMP:9613"/>
        <dbReference type="Rhea" id="RHEA-COMP:9622"/>
        <dbReference type="ChEBI" id="CHEBI:30616"/>
        <dbReference type="ChEBI" id="CHEBI:33019"/>
        <dbReference type="ChEBI" id="CHEBI:57427"/>
        <dbReference type="ChEBI" id="CHEBI:78442"/>
        <dbReference type="ChEBI" id="CHEBI:78494"/>
        <dbReference type="ChEBI" id="CHEBI:456215"/>
        <dbReference type="EC" id="6.1.1.4"/>
    </reaction>
</comment>
<dbReference type="InterPro" id="IPR009080">
    <property type="entry name" value="tRNAsynth_Ia_anticodon-bd"/>
</dbReference>
<dbReference type="InterPro" id="IPR055416">
    <property type="entry name" value="RBD_LARS1"/>
</dbReference>
<reference evidence="15" key="1">
    <citation type="submission" date="2022-07" db="EMBL/GenBank/DDBJ databases">
        <title>Phylogenomic reconstructions and comparative analyses of Kickxellomycotina fungi.</title>
        <authorList>
            <person name="Reynolds N.K."/>
            <person name="Stajich J.E."/>
            <person name="Barry K."/>
            <person name="Grigoriev I.V."/>
            <person name="Crous P."/>
            <person name="Smith M.E."/>
        </authorList>
    </citation>
    <scope>NUCLEOTIDE SEQUENCE</scope>
    <source>
        <strain evidence="15">RSA 476</strain>
    </source>
</reference>
<dbReference type="EMBL" id="JANBUY010000054">
    <property type="protein sequence ID" value="KAJ2865688.1"/>
    <property type="molecule type" value="Genomic_DNA"/>
</dbReference>
<proteinExistence type="inferred from homology"/>
<dbReference type="Gene3D" id="3.40.50.620">
    <property type="entry name" value="HUPs"/>
    <property type="match status" value="1"/>
</dbReference>
<dbReference type="InterPro" id="IPR009008">
    <property type="entry name" value="Val/Leu/Ile-tRNA-synth_edit"/>
</dbReference>
<keyword evidence="16" id="KW-1185">Reference proteome</keyword>
<name>A0A9W8IPQ7_9FUNG</name>
<feature type="domain" description="Leucine--tRNA ligase RagD-binding" evidence="14">
    <location>
        <begin position="991"/>
        <end position="1059"/>
    </location>
</feature>
<comment type="caution">
    <text evidence="15">The sequence shown here is derived from an EMBL/GenBank/DDBJ whole genome shotgun (WGS) entry which is preliminary data.</text>
</comment>
<feature type="domain" description="Aminoacyl-tRNA synthetase class Ia" evidence="12">
    <location>
        <begin position="35"/>
        <end position="121"/>
    </location>
</feature>
<dbReference type="GO" id="GO:0004823">
    <property type="term" value="F:leucine-tRNA ligase activity"/>
    <property type="evidence" value="ECO:0007669"/>
    <property type="project" value="UniProtKB-EC"/>
</dbReference>
<evidence type="ECO:0000256" key="8">
    <source>
        <dbReference type="ARBA" id="ARBA00023146"/>
    </source>
</evidence>
<keyword evidence="8 15" id="KW-0030">Aminoacyl-tRNA synthetase</keyword>
<evidence type="ECO:0000256" key="4">
    <source>
        <dbReference type="ARBA" id="ARBA00022598"/>
    </source>
</evidence>
<feature type="domain" description="Methionyl/Valyl/Leucyl/Isoleucyl-tRNA synthetase anticodon-binding" evidence="13">
    <location>
        <begin position="849"/>
        <end position="969"/>
    </location>
</feature>
<evidence type="ECO:0000259" key="13">
    <source>
        <dbReference type="Pfam" id="PF08264"/>
    </source>
</evidence>
<evidence type="ECO:0000259" key="12">
    <source>
        <dbReference type="Pfam" id="PF00133"/>
    </source>
</evidence>
<evidence type="ECO:0000256" key="10">
    <source>
        <dbReference type="ARBA" id="ARBA00047469"/>
    </source>
</evidence>
<evidence type="ECO:0000313" key="15">
    <source>
        <dbReference type="EMBL" id="KAJ2865688.1"/>
    </source>
</evidence>
<protein>
    <recommendedName>
        <fullName evidence="3">leucine--tRNA ligase</fullName>
        <ecNumber evidence="3">6.1.1.4</ecNumber>
    </recommendedName>
    <alternativeName>
        <fullName evidence="9">Leucyl-tRNA synthetase</fullName>
    </alternativeName>
</protein>
<evidence type="ECO:0000313" key="16">
    <source>
        <dbReference type="Proteomes" id="UP001140074"/>
    </source>
</evidence>
<keyword evidence="6" id="KW-0067">ATP-binding</keyword>
<evidence type="ECO:0000256" key="3">
    <source>
        <dbReference type="ARBA" id="ARBA00013164"/>
    </source>
</evidence>
<keyword evidence="7" id="KW-0648">Protein biosynthesis</keyword>
<evidence type="ECO:0000256" key="11">
    <source>
        <dbReference type="SAM" id="MobiDB-lite"/>
    </source>
</evidence>
<dbReference type="SUPFAM" id="SSF52374">
    <property type="entry name" value="Nucleotidylyl transferase"/>
    <property type="match status" value="1"/>
</dbReference>
<dbReference type="GO" id="GO:0002161">
    <property type="term" value="F:aminoacyl-tRNA deacylase activity"/>
    <property type="evidence" value="ECO:0007669"/>
    <property type="project" value="InterPro"/>
</dbReference>
<dbReference type="InterPro" id="IPR014729">
    <property type="entry name" value="Rossmann-like_a/b/a_fold"/>
</dbReference>
<dbReference type="PANTHER" id="PTHR45794">
    <property type="entry name" value="LEUCYL-TRNA SYNTHETASE"/>
    <property type="match status" value="1"/>
</dbReference>
<dbReference type="NCBIfam" id="TIGR00395">
    <property type="entry name" value="leuS_arch"/>
    <property type="match status" value="1"/>
</dbReference>
<dbReference type="GO" id="GO:0006429">
    <property type="term" value="P:leucyl-tRNA aminoacylation"/>
    <property type="evidence" value="ECO:0007669"/>
    <property type="project" value="InterPro"/>
</dbReference>
<evidence type="ECO:0000256" key="9">
    <source>
        <dbReference type="ARBA" id="ARBA00030520"/>
    </source>
</evidence>
<keyword evidence="4 15" id="KW-0436">Ligase</keyword>
<gene>
    <name evidence="15" type="primary">CDC60</name>
    <name evidence="15" type="ORF">GGH94_002049</name>
</gene>
<feature type="domain" description="Aminoacyl-tRNA synthetase class Ia" evidence="12">
    <location>
        <begin position="203"/>
        <end position="781"/>
    </location>
</feature>
<sequence>MGDMTSTAITPANVEAKNTAKRDALMDIEKHWQADWKENHLFEVDMPEEDDLTSEELLAKYPKWMGTFPYPYMNGSLHLGHGFSVSKIEFATGWERLKGKRALFPLGFHVTGMPIKASADKIAHELEMFGPNFELPKDNEGDSETLSEKVADMSVGATPKAGANFGSKKTKVAAKSGGAKYQFQIMQAQGIPNEEIAKFADTQYWLKYYPPIAMADLDSLGCKIDWRRAFLTTDHNPYYDSFARWQFQRLREMKKIEFGERYTVWSAKDAQPCMDHDRQSGEGVKPQEYTGIKLEVLQWSEQGSQIASAIPELVGKRVFLVAATLRPETMYGQTNCFVGTKLEYGFFLSDKADEVYVVSEGSARNMAFQKLSPENGKVVKLGTISGLAIIGSKVNAPLSEYKDGVYVLPMENVLATKGTGVVTSVPSDSPDDYAALRDLKKKPEYYNIDPKWVEAFSPIAVLSTEAYGEMSAPTLCDKLKINSQKDRVQLAEAKEAAYKEGFYNGTMSIGEFKGLPVQVAKQMVRAQLIDRDDAVRYAEPEGLVMSRSGDECVVALCDQWYINYGEEAWKALTKKCLAQLNTYSDDTRTQFEAKLDWLNEWACARSFGLGSKVPWDESLVIESLSDSTIYMSYYTISHLLHRSLDGSEIGPLGITVEDMDYFAWDYVLLGKDLPSGHSKTAELAELRRSYLYWYPVDIRSSAKDLVQNHLTFFMYIHTAMFPEREWPRGIRVNGHLLLNSEKMSKSTGNSLSLREACDRYGADATRLALAVAGDSMEDANFEEEIANTEILRLYKLKEWVTEALEALAVSEKSPSEETRVNSVALCPASAPFTTLDRVFDAKMDMYTLATGAAYEATMYRDAAKNGMYEFLNLRDWYREASAATGMHPTLLRKWISRQVIQLCPITPHWCEHVWRTLMGNTTSIVNARWPTDLPADVDHALIAAGDYMNKVARSVHDAEASLQKRSKKKGAKEALTGEFDPNGPKTLDIFVACEFPQWQEGVISVLKECFDAAAATFDDKAIQEALGQKGLLKNKKAMPFAQLTKKRVALLGPAAFDRALIFEEIDILNALLPYLTNNRGYSKVNIVDLGKSGELTGALATAAESAVPGEPSLLVAKAQ</sequence>
<dbReference type="FunFam" id="3.90.740.10:FF:000001">
    <property type="entry name" value="Leucine--tRNA ligase, cytoplasmic"/>
    <property type="match status" value="1"/>
</dbReference>
<evidence type="ECO:0000256" key="1">
    <source>
        <dbReference type="ARBA" id="ARBA00004496"/>
    </source>
</evidence>
<organism evidence="15 16">
    <name type="scientific">Coemansia aciculifera</name>
    <dbReference type="NCBI Taxonomy" id="417176"/>
    <lineage>
        <taxon>Eukaryota</taxon>
        <taxon>Fungi</taxon>
        <taxon>Fungi incertae sedis</taxon>
        <taxon>Zoopagomycota</taxon>
        <taxon>Kickxellomycotina</taxon>
        <taxon>Kickxellomycetes</taxon>
        <taxon>Kickxellales</taxon>
        <taxon>Kickxellaceae</taxon>
        <taxon>Coemansia</taxon>
    </lineage>
</organism>
<dbReference type="EC" id="6.1.1.4" evidence="3"/>
<dbReference type="InterPro" id="IPR002300">
    <property type="entry name" value="aa-tRNA-synth_Ia"/>
</dbReference>
<dbReference type="PANTHER" id="PTHR45794:SF1">
    <property type="entry name" value="LEUCINE--TRNA LIGASE, CYTOPLASMIC"/>
    <property type="match status" value="1"/>
</dbReference>
<dbReference type="GO" id="GO:0005524">
    <property type="term" value="F:ATP binding"/>
    <property type="evidence" value="ECO:0007669"/>
    <property type="project" value="UniProtKB-KW"/>
</dbReference>
<dbReference type="SUPFAM" id="SSF50677">
    <property type="entry name" value="ValRS/IleRS/LeuRS editing domain"/>
    <property type="match status" value="1"/>
</dbReference>
<feature type="region of interest" description="Disordered" evidence="11">
    <location>
        <begin position="959"/>
        <end position="979"/>
    </location>
</feature>
<keyword evidence="5" id="KW-0547">Nucleotide-binding</keyword>
<dbReference type="Gene3D" id="3.90.740.10">
    <property type="entry name" value="Valyl/Leucyl/Isoleucyl-tRNA synthetase, editing domain"/>
    <property type="match status" value="1"/>
</dbReference>
<dbReference type="GO" id="GO:0005737">
    <property type="term" value="C:cytoplasm"/>
    <property type="evidence" value="ECO:0007669"/>
    <property type="project" value="UniProtKB-SubCell"/>
</dbReference>
<comment type="similarity">
    <text evidence="2">Belongs to the class-I aminoacyl-tRNA synthetase family.</text>
</comment>
<evidence type="ECO:0000256" key="6">
    <source>
        <dbReference type="ARBA" id="ARBA00022840"/>
    </source>
</evidence>
<evidence type="ECO:0000256" key="5">
    <source>
        <dbReference type="ARBA" id="ARBA00022741"/>
    </source>
</evidence>
<evidence type="ECO:0000256" key="2">
    <source>
        <dbReference type="ARBA" id="ARBA00005594"/>
    </source>
</evidence>
<dbReference type="Proteomes" id="UP001140074">
    <property type="component" value="Unassembled WGS sequence"/>
</dbReference>
<dbReference type="Pfam" id="PF08264">
    <property type="entry name" value="Anticodon_1"/>
    <property type="match status" value="1"/>
</dbReference>
<dbReference type="InterPro" id="IPR013155">
    <property type="entry name" value="M/V/L/I-tRNA-synth_anticd-bd"/>
</dbReference>
<dbReference type="AlphaFoldDB" id="A0A9W8IPQ7"/>
<dbReference type="Pfam" id="PF00133">
    <property type="entry name" value="tRNA-synt_1"/>
    <property type="match status" value="2"/>
</dbReference>
<accession>A0A9W8IPQ7</accession>
<evidence type="ECO:0000256" key="7">
    <source>
        <dbReference type="ARBA" id="ARBA00022917"/>
    </source>
</evidence>
<evidence type="ECO:0000259" key="14">
    <source>
        <dbReference type="Pfam" id="PF24810"/>
    </source>
</evidence>